<proteinExistence type="predicted"/>
<name>B6ERM1_ALISL</name>
<reference evidence="2 3" key="1">
    <citation type="journal article" date="2008" name="BMC Genomics">
        <title>The genome sequence of the fish pathogen Aliivibrio salmonicida strain LFI1238 shows extensive evidence of gene decay.</title>
        <authorList>
            <person name="Hjerde E."/>
            <person name="Lorentzen M.S."/>
            <person name="Holden M.T."/>
            <person name="Seeger K."/>
            <person name="Paulsen S."/>
            <person name="Bason N."/>
            <person name="Churcher C."/>
            <person name="Harris D."/>
            <person name="Norbertczak H."/>
            <person name="Quail M.A."/>
            <person name="Sanders S."/>
            <person name="Thurston S."/>
            <person name="Parkhill J."/>
            <person name="Willassen N.P."/>
            <person name="Thomson N.R."/>
        </authorList>
    </citation>
    <scope>NUCLEOTIDE SEQUENCE [LARGE SCALE GENOMIC DNA]</scope>
    <source>
        <strain evidence="2 3">LFI1238</strain>
    </source>
</reference>
<accession>B6ERM1</accession>
<dbReference type="Proteomes" id="UP000001730">
    <property type="component" value="Chromosome 2"/>
</dbReference>
<dbReference type="HOGENOM" id="CLU_144151_0_0_6"/>
<evidence type="ECO:0000256" key="1">
    <source>
        <dbReference type="SAM" id="Phobius"/>
    </source>
</evidence>
<feature type="transmembrane region" description="Helical" evidence="1">
    <location>
        <begin position="27"/>
        <end position="43"/>
    </location>
</feature>
<feature type="transmembrane region" description="Helical" evidence="1">
    <location>
        <begin position="81"/>
        <end position="104"/>
    </location>
</feature>
<protein>
    <submittedName>
        <fullName evidence="2">Membrane protein</fullName>
    </submittedName>
</protein>
<dbReference type="AlphaFoldDB" id="B6ERM1"/>
<organism evidence="2 3">
    <name type="scientific">Aliivibrio salmonicida (strain LFI1238)</name>
    <name type="common">Vibrio salmonicida (strain LFI1238)</name>
    <dbReference type="NCBI Taxonomy" id="316275"/>
    <lineage>
        <taxon>Bacteria</taxon>
        <taxon>Pseudomonadati</taxon>
        <taxon>Pseudomonadota</taxon>
        <taxon>Gammaproteobacteria</taxon>
        <taxon>Vibrionales</taxon>
        <taxon>Vibrionaceae</taxon>
        <taxon>Aliivibrio</taxon>
    </lineage>
</organism>
<keyword evidence="1" id="KW-0472">Membrane</keyword>
<dbReference type="RefSeq" id="WP_012551922.1">
    <property type="nucleotide sequence ID" value="NC_011313.1"/>
</dbReference>
<evidence type="ECO:0000313" key="3">
    <source>
        <dbReference type="Proteomes" id="UP000001730"/>
    </source>
</evidence>
<feature type="transmembrane region" description="Helical" evidence="1">
    <location>
        <begin position="55"/>
        <end position="75"/>
    </location>
</feature>
<keyword evidence="1" id="KW-1133">Transmembrane helix</keyword>
<gene>
    <name evidence="2" type="ordered locus">VSAL_II0600</name>
</gene>
<evidence type="ECO:0000313" key="2">
    <source>
        <dbReference type="EMBL" id="CAQ81354.1"/>
    </source>
</evidence>
<keyword evidence="1" id="KW-0812">Transmembrane</keyword>
<dbReference type="EMBL" id="FM178380">
    <property type="protein sequence ID" value="CAQ81354.1"/>
    <property type="molecule type" value="Genomic_DNA"/>
</dbReference>
<dbReference type="eggNOG" id="ENOG5031N5F">
    <property type="taxonomic scope" value="Bacteria"/>
</dbReference>
<keyword evidence="3" id="KW-1185">Reference proteome</keyword>
<sequence length="123" mass="13596">MKLLLIFLVSTLGGVAAAEHFHSFILGLSIATLAVGCCHWFAFRTTKYPQLAMLMLVLVLGLFAKMTVTITGVVIGMKAELISSPFIFAVSYLFFSIVATYLWFKIRDAKISVPLLKKYVKTA</sequence>
<dbReference type="KEGG" id="vsa:VSAL_II0600"/>